<dbReference type="AlphaFoldDB" id="A0A075G9T5"/>
<keyword evidence="1" id="KW-0812">Transmembrane</keyword>
<reference evidence="2" key="1">
    <citation type="journal article" date="2014" name="Genome Biol. Evol.">
        <title>Pangenome evidence for extensive interdomain horizontal transfer affecting lineage core and shell genes in uncultured planktonic thaumarchaeota and euryarchaeota.</title>
        <authorList>
            <person name="Deschamps P."/>
            <person name="Zivanovic Y."/>
            <person name="Moreira D."/>
            <person name="Rodriguez-Valera F."/>
            <person name="Lopez-Garcia P."/>
        </authorList>
    </citation>
    <scope>NUCLEOTIDE SEQUENCE</scope>
</reference>
<dbReference type="EMBL" id="KF900602">
    <property type="protein sequence ID" value="AIF00796.1"/>
    <property type="molecule type" value="Genomic_DNA"/>
</dbReference>
<evidence type="ECO:0000256" key="1">
    <source>
        <dbReference type="SAM" id="Phobius"/>
    </source>
</evidence>
<keyword evidence="1" id="KW-1133">Transmembrane helix</keyword>
<organism evidence="2">
    <name type="scientific">uncultured marine group II/III euryarchaeote KM3_139_C07</name>
    <dbReference type="NCBI Taxonomy" id="1457870"/>
    <lineage>
        <taxon>Archaea</taxon>
        <taxon>Methanobacteriati</taxon>
        <taxon>Methanobacteriota</taxon>
        <taxon>environmental samples</taxon>
    </lineage>
</organism>
<keyword evidence="1" id="KW-0472">Membrane</keyword>
<evidence type="ECO:0000313" key="2">
    <source>
        <dbReference type="EMBL" id="AIF00796.1"/>
    </source>
</evidence>
<feature type="transmembrane region" description="Helical" evidence="1">
    <location>
        <begin position="29"/>
        <end position="53"/>
    </location>
</feature>
<protein>
    <submittedName>
        <fullName evidence="2">Uncharacterized protein</fullName>
    </submittedName>
</protein>
<proteinExistence type="predicted"/>
<sequence length="171" mass="18970">MCLNKQGDLRLQVFHSKKRMKKGQAAMEFLMTYGWAILVVIIAITALASFGVLRPGKLLPTSCTFEPGISCDDSYITPSSFLIVVTNGLGQDVVFRQFTLISPSESYYSNETDIELSDGQRATYLLNITQEVAYLTVGSRASFDMKIEYSKKGSPLNRTLNGRIVGLVHED</sequence>
<accession>A0A075G9T5</accession>
<name>A0A075G9T5_9EURY</name>